<reference evidence="1 2" key="1">
    <citation type="submission" date="2014-12" db="EMBL/GenBank/DDBJ databases">
        <title>Denitrispirillum autotrophicum gen. nov., sp. nov., Denitrifying, Facultatively Autotrophic Bacteria Isolated from Rice Paddy Soil.</title>
        <authorList>
            <person name="Ishii S."/>
            <person name="Ashida N."/>
            <person name="Ohno H."/>
            <person name="Otsuka S."/>
            <person name="Yokota A."/>
            <person name="Senoo K."/>
        </authorList>
    </citation>
    <scope>NUCLEOTIDE SEQUENCE [LARGE SCALE GENOMIC DNA]</scope>
    <source>
        <strain evidence="1 2">TSA66</strain>
    </source>
</reference>
<dbReference type="Proteomes" id="UP000031572">
    <property type="component" value="Unassembled WGS sequence"/>
</dbReference>
<dbReference type="RefSeq" id="WP_040039106.1">
    <property type="nucleotide sequence ID" value="NZ_JWJG01000028.1"/>
</dbReference>
<evidence type="ECO:0000313" key="1">
    <source>
        <dbReference type="EMBL" id="KIF80192.1"/>
    </source>
</evidence>
<accession>A0A0C1YI29</accession>
<evidence type="ECO:0000313" key="2">
    <source>
        <dbReference type="Proteomes" id="UP000031572"/>
    </source>
</evidence>
<organism evidence="1 2">
    <name type="scientific">Noviherbaspirillum autotrophicum</name>
    <dbReference type="NCBI Taxonomy" id="709839"/>
    <lineage>
        <taxon>Bacteria</taxon>
        <taxon>Pseudomonadati</taxon>
        <taxon>Pseudomonadota</taxon>
        <taxon>Betaproteobacteria</taxon>
        <taxon>Burkholderiales</taxon>
        <taxon>Oxalobacteraceae</taxon>
        <taxon>Noviherbaspirillum</taxon>
    </lineage>
</organism>
<protein>
    <submittedName>
        <fullName evidence="1">Uncharacterized protein</fullName>
    </submittedName>
</protein>
<name>A0A0C1YI29_9BURK</name>
<proteinExistence type="predicted"/>
<sequence length="74" mass="8120">MAAATYHKGNWKAEVDFEELASGKFQGIVLLFHEGGTSVDKQQILHRTVNISDTVDGALEEGKNLAHHLLGDME</sequence>
<dbReference type="OrthoDB" id="8778515at2"/>
<dbReference type="EMBL" id="JWJG01000028">
    <property type="protein sequence ID" value="KIF80192.1"/>
    <property type="molecule type" value="Genomic_DNA"/>
</dbReference>
<dbReference type="AlphaFoldDB" id="A0A0C1YI29"/>
<dbReference type="STRING" id="709839.TSA66_04195"/>
<keyword evidence="2" id="KW-1185">Reference proteome</keyword>
<gene>
    <name evidence="1" type="ORF">TSA66_04195</name>
</gene>
<comment type="caution">
    <text evidence="1">The sequence shown here is derived from an EMBL/GenBank/DDBJ whole genome shotgun (WGS) entry which is preliminary data.</text>
</comment>